<evidence type="ECO:0000259" key="2">
    <source>
        <dbReference type="Pfam" id="PF00149"/>
    </source>
</evidence>
<evidence type="ECO:0000259" key="4">
    <source>
        <dbReference type="Pfam" id="PF24394"/>
    </source>
</evidence>
<dbReference type="AlphaFoldDB" id="A0A1B6GM26"/>
<evidence type="ECO:0000256" key="1">
    <source>
        <dbReference type="SAM" id="Phobius"/>
    </source>
</evidence>
<evidence type="ECO:0000313" key="5">
    <source>
        <dbReference type="EMBL" id="JAS63450.1"/>
    </source>
</evidence>
<name>A0A1B6GM26_9HEMI</name>
<dbReference type="Pfam" id="PF24384">
    <property type="entry name" value="Ig_TMM62"/>
    <property type="match status" value="1"/>
</dbReference>
<feature type="domain" description="Calcineurin-like phosphoesterase" evidence="2">
    <location>
        <begin position="69"/>
        <end position="280"/>
    </location>
</feature>
<dbReference type="Pfam" id="PF00149">
    <property type="entry name" value="Metallophos"/>
    <property type="match status" value="1"/>
</dbReference>
<dbReference type="PANTHER" id="PTHR14795">
    <property type="entry name" value="HELICASE RELATED"/>
    <property type="match status" value="1"/>
</dbReference>
<feature type="transmembrane region" description="Helical" evidence="1">
    <location>
        <begin position="595"/>
        <end position="619"/>
    </location>
</feature>
<keyword evidence="1" id="KW-0472">Membrane</keyword>
<dbReference type="EMBL" id="GECZ01006319">
    <property type="protein sequence ID" value="JAS63450.1"/>
    <property type="molecule type" value="Transcribed_RNA"/>
</dbReference>
<dbReference type="Gene3D" id="3.60.21.10">
    <property type="match status" value="1"/>
</dbReference>
<accession>A0A1B6GM26</accession>
<dbReference type="InterPro" id="IPR056229">
    <property type="entry name" value="Ig_TMM62"/>
</dbReference>
<dbReference type="InterPro" id="IPR029052">
    <property type="entry name" value="Metallo-depent_PP-like"/>
</dbReference>
<feature type="transmembrane region" description="Helical" evidence="1">
    <location>
        <begin position="508"/>
        <end position="526"/>
    </location>
</feature>
<dbReference type="GO" id="GO:0016787">
    <property type="term" value="F:hydrolase activity"/>
    <property type="evidence" value="ECO:0007669"/>
    <property type="project" value="InterPro"/>
</dbReference>
<feature type="transmembrane region" description="Helical" evidence="1">
    <location>
        <begin position="442"/>
        <end position="467"/>
    </location>
</feature>
<protein>
    <submittedName>
        <fullName evidence="5">Uncharacterized protein</fullName>
    </submittedName>
</protein>
<reference evidence="5" key="1">
    <citation type="submission" date="2015-11" db="EMBL/GenBank/DDBJ databases">
        <title>De novo transcriptome assembly of four potential Pierce s Disease insect vectors from Arizona vineyards.</title>
        <authorList>
            <person name="Tassone E.E."/>
        </authorList>
    </citation>
    <scope>NUCLEOTIDE SEQUENCE</scope>
</reference>
<feature type="transmembrane region" description="Helical" evidence="1">
    <location>
        <begin position="533"/>
        <end position="549"/>
    </location>
</feature>
<organism evidence="5">
    <name type="scientific">Cuerna arida</name>
    <dbReference type="NCBI Taxonomy" id="1464854"/>
    <lineage>
        <taxon>Eukaryota</taxon>
        <taxon>Metazoa</taxon>
        <taxon>Ecdysozoa</taxon>
        <taxon>Arthropoda</taxon>
        <taxon>Hexapoda</taxon>
        <taxon>Insecta</taxon>
        <taxon>Pterygota</taxon>
        <taxon>Neoptera</taxon>
        <taxon>Paraneoptera</taxon>
        <taxon>Hemiptera</taxon>
        <taxon>Auchenorrhyncha</taxon>
        <taxon>Membracoidea</taxon>
        <taxon>Cicadellidae</taxon>
        <taxon>Cicadellinae</taxon>
        <taxon>Proconiini</taxon>
        <taxon>Cuerna</taxon>
    </lineage>
</organism>
<dbReference type="InterPro" id="IPR056230">
    <property type="entry name" value="TMEM62_C"/>
</dbReference>
<keyword evidence="1" id="KW-1133">Transmembrane helix</keyword>
<dbReference type="Pfam" id="PF24394">
    <property type="entry name" value="TMEM62_C"/>
    <property type="match status" value="1"/>
</dbReference>
<sequence>MMPFSVTKILIVAVIVILSVAIGNIRTFIKVHFEPTNYITLKYSEDSSPNITSNLQMNRISTSYDDLIWFVQISDIHISMFRAMDRISELEEFCNITLDAIKPAVVLASGDLTDAKTIDTLGSQQYEDEWKLYRNALDKCQVAEKTVWLDVRGNHDNFNVLGPTAKENYYRNYSMQGPANPRSYLHTVRTASGKVFSFIALDACQEPGPKRPFNFFGLVNERETEHLKTLVRKAAEAGSSHSVWFGHYPTSCILSPDLGVRLLIASDPQVQAYLCGHLHTLGGVTPHMYTLQQAGFLELELGDWKDNRIYRVAAIDHGLFSFIDIRHKEWPIALVTNPKHALFYVPGREPEHISASSTHVRVLAFSTAEITSVKMKIDEEEWQTCYHIKGPLYVNTWDPKLYLKGLHHIKVEVSDGAGRTSTYEQPFSLDGTRPSYLIFPRILLMMNMATIFQVLFGLGVAICVLPLSLLRILLSRIRGGDRHIPSAGDSYIGRCYRRLWILANLDSFFYPLILYPIYICFGPWTIGEIIDDAIGVIFAWGTFVNGAYLPGSFTYAYGLFQISIFQIPLTLALAQKLEQRLLPPPSVPDSNLWTLFKYWWADIVLYVTFTLQLLFLYFFWLSYGFLATLLGPFRTWPLVVCVFLWRRVHQTPVHTIKELAEIFQEATIGSTRLKTYHSI</sequence>
<dbReference type="PANTHER" id="PTHR14795:SF0">
    <property type="entry name" value="TRANSMEMBRANE PROTEIN 62"/>
    <property type="match status" value="1"/>
</dbReference>
<dbReference type="InterPro" id="IPR041871">
    <property type="entry name" value="MPP_TMEM62"/>
</dbReference>
<dbReference type="SUPFAM" id="SSF56300">
    <property type="entry name" value="Metallo-dependent phosphatases"/>
    <property type="match status" value="1"/>
</dbReference>
<feature type="transmembrane region" description="Helical" evidence="1">
    <location>
        <begin position="6"/>
        <end position="25"/>
    </location>
</feature>
<feature type="domain" description="TMEM62 Ig-like" evidence="3">
    <location>
        <begin position="328"/>
        <end position="432"/>
    </location>
</feature>
<evidence type="ECO:0000259" key="3">
    <source>
        <dbReference type="Pfam" id="PF24384"/>
    </source>
</evidence>
<dbReference type="InterPro" id="IPR004843">
    <property type="entry name" value="Calcineurin-like_PHP"/>
</dbReference>
<gene>
    <name evidence="5" type="ORF">g.25921</name>
</gene>
<proteinExistence type="predicted"/>
<keyword evidence="1" id="KW-0812">Transmembrane</keyword>
<dbReference type="CDD" id="cd07401">
    <property type="entry name" value="MPP_TMEM62_N"/>
    <property type="match status" value="1"/>
</dbReference>
<feature type="domain" description="TMEM62 C-terminal" evidence="4">
    <location>
        <begin position="497"/>
        <end position="580"/>
    </location>
</feature>